<organism evidence="1 2">
    <name type="scientific">Caldicellulosiruptor changbaiensis</name>
    <dbReference type="NCBI Taxonomy" id="1222016"/>
    <lineage>
        <taxon>Bacteria</taxon>
        <taxon>Bacillati</taxon>
        <taxon>Bacillota</taxon>
        <taxon>Bacillota incertae sedis</taxon>
        <taxon>Caldicellulosiruptorales</taxon>
        <taxon>Caldicellulosiruptoraceae</taxon>
        <taxon>Caldicellulosiruptor</taxon>
    </lineage>
</organism>
<proteinExistence type="predicted"/>
<dbReference type="KEGG" id="ccha:ELD05_11095"/>
<gene>
    <name evidence="1" type="ORF">ELD05_11095</name>
</gene>
<dbReference type="RefSeq" id="WP_011916321.1">
    <property type="nucleotide sequence ID" value="NZ_CP034791.1"/>
</dbReference>
<keyword evidence="2" id="KW-1185">Reference proteome</keyword>
<dbReference type="AlphaFoldDB" id="A0A3T0D7S7"/>
<sequence>MIIVEGQQLLTSQMTAVLKPYIGEAHLISSVLVLTHLMGLKEFSFFGDEKTYLKLKKLLFPNVYIHFCMDSFEIAFVDVTAMKKNFLNLFLFRNWVETLKFGKKVLLYDVLKEGNSVFELCEYILLNHQMYICEKEKL</sequence>
<dbReference type="EMBL" id="CP034791">
    <property type="protein sequence ID" value="AZT91133.1"/>
    <property type="molecule type" value="Genomic_DNA"/>
</dbReference>
<evidence type="ECO:0000313" key="1">
    <source>
        <dbReference type="EMBL" id="AZT91133.1"/>
    </source>
</evidence>
<accession>A0A3T0D7S7</accession>
<reference evidence="1 2" key="1">
    <citation type="submission" date="2018-12" db="EMBL/GenBank/DDBJ databases">
        <title>Genome sequence from the cellulolytic species, Caldicellulosiruptor changbaiensis.</title>
        <authorList>
            <person name="Blumer-Schuette S.E."/>
            <person name="Mendoza C."/>
        </authorList>
    </citation>
    <scope>NUCLEOTIDE SEQUENCE [LARGE SCALE GENOMIC DNA]</scope>
    <source>
        <strain evidence="1 2">CBS-Z</strain>
    </source>
</reference>
<dbReference type="Proteomes" id="UP000282930">
    <property type="component" value="Chromosome"/>
</dbReference>
<evidence type="ECO:0000313" key="2">
    <source>
        <dbReference type="Proteomes" id="UP000282930"/>
    </source>
</evidence>
<protein>
    <submittedName>
        <fullName evidence="1">Uncharacterized protein</fullName>
    </submittedName>
</protein>
<name>A0A3T0D7S7_9FIRM</name>